<dbReference type="SUPFAM" id="SSF55785">
    <property type="entry name" value="PYP-like sensor domain (PAS domain)"/>
    <property type="match status" value="2"/>
</dbReference>
<evidence type="ECO:0000313" key="6">
    <source>
        <dbReference type="Proteomes" id="UP000006556"/>
    </source>
</evidence>
<dbReference type="CDD" id="cd01949">
    <property type="entry name" value="GGDEF"/>
    <property type="match status" value="1"/>
</dbReference>
<dbReference type="NCBIfam" id="TIGR00254">
    <property type="entry name" value="GGDEF"/>
    <property type="match status" value="1"/>
</dbReference>
<dbReference type="PANTHER" id="PTHR45228:SF1">
    <property type="entry name" value="CYCLIC DI-GMP PHOSPHODIESTERASE TM_0186"/>
    <property type="match status" value="1"/>
</dbReference>
<accession>A5D1P2</accession>
<feature type="domain" description="GGDEF" evidence="3">
    <location>
        <begin position="326"/>
        <end position="459"/>
    </location>
</feature>
<dbReference type="eggNOG" id="COG3829">
    <property type="taxonomic scope" value="Bacteria"/>
</dbReference>
<evidence type="ECO:0000313" key="5">
    <source>
        <dbReference type="EMBL" id="BAF59844.1"/>
    </source>
</evidence>
<dbReference type="InterPro" id="IPR000160">
    <property type="entry name" value="GGDEF_dom"/>
</dbReference>
<dbReference type="InterPro" id="IPR003607">
    <property type="entry name" value="HD/PDEase_dom"/>
</dbReference>
<dbReference type="PANTHER" id="PTHR45228">
    <property type="entry name" value="CYCLIC DI-GMP PHOSPHODIESTERASE TM_0186-RELATED"/>
    <property type="match status" value="1"/>
</dbReference>
<dbReference type="PROSITE" id="PS51832">
    <property type="entry name" value="HD_GYP"/>
    <property type="match status" value="1"/>
</dbReference>
<dbReference type="Pfam" id="PF13487">
    <property type="entry name" value="HD_5"/>
    <property type="match status" value="1"/>
</dbReference>
<dbReference type="PROSITE" id="PS50112">
    <property type="entry name" value="PAS"/>
    <property type="match status" value="2"/>
</dbReference>
<dbReference type="SUPFAM" id="SSF55073">
    <property type="entry name" value="Nucleotide cyclase"/>
    <property type="match status" value="1"/>
</dbReference>
<dbReference type="Proteomes" id="UP000006556">
    <property type="component" value="Chromosome"/>
</dbReference>
<dbReference type="SMART" id="SM00267">
    <property type="entry name" value="GGDEF"/>
    <property type="match status" value="1"/>
</dbReference>
<dbReference type="SUPFAM" id="SSF109604">
    <property type="entry name" value="HD-domain/PDEase-like"/>
    <property type="match status" value="1"/>
</dbReference>
<gene>
    <name evidence="5" type="ordered locus">PTH_1663</name>
</gene>
<dbReference type="InterPro" id="IPR037522">
    <property type="entry name" value="HD_GYP_dom"/>
</dbReference>
<dbReference type="PROSITE" id="PS50887">
    <property type="entry name" value="GGDEF"/>
    <property type="match status" value="1"/>
</dbReference>
<dbReference type="InterPro" id="IPR052020">
    <property type="entry name" value="Cyclic_di-GMP/3'3'-cGAMP_PDE"/>
</dbReference>
<dbReference type="CDD" id="cd00130">
    <property type="entry name" value="PAS"/>
    <property type="match status" value="2"/>
</dbReference>
<feature type="domain" description="PAC" evidence="2">
    <location>
        <begin position="232"/>
        <end position="285"/>
    </location>
</feature>
<reference evidence="6" key="1">
    <citation type="journal article" date="2008" name="Genome Res.">
        <title>The genome of Pelotomaculum thermopropionicum reveals niche-associated evolution in anaerobic microbiota.</title>
        <authorList>
            <person name="Kosaka T."/>
            <person name="Kato S."/>
            <person name="Shimoyama T."/>
            <person name="Ishii S."/>
            <person name="Abe T."/>
            <person name="Watanabe K."/>
        </authorList>
    </citation>
    <scope>NUCLEOTIDE SEQUENCE [LARGE SCALE GENOMIC DNA]</scope>
    <source>
        <strain evidence="6">DSM 13744 / JCM 10971 / SI</strain>
    </source>
</reference>
<evidence type="ECO:0000259" key="4">
    <source>
        <dbReference type="PROSITE" id="PS51832"/>
    </source>
</evidence>
<protein>
    <submittedName>
        <fullName evidence="5">Uncharacterized protein</fullName>
    </submittedName>
</protein>
<dbReference type="Gene3D" id="1.10.3210.10">
    <property type="entry name" value="Hypothetical protein af1432"/>
    <property type="match status" value="1"/>
</dbReference>
<feature type="domain" description="PAS" evidence="1">
    <location>
        <begin position="142"/>
        <end position="195"/>
    </location>
</feature>
<name>A5D1P2_PELTS</name>
<dbReference type="KEGG" id="pth:PTH_1663"/>
<evidence type="ECO:0000259" key="3">
    <source>
        <dbReference type="PROSITE" id="PS50887"/>
    </source>
</evidence>
<dbReference type="NCBIfam" id="TIGR00229">
    <property type="entry name" value="sensory_box"/>
    <property type="match status" value="2"/>
</dbReference>
<dbReference type="Gene3D" id="3.30.450.20">
    <property type="entry name" value="PAS domain"/>
    <property type="match status" value="2"/>
</dbReference>
<dbReference type="Pfam" id="PF08448">
    <property type="entry name" value="PAS_4"/>
    <property type="match status" value="1"/>
</dbReference>
<evidence type="ECO:0000259" key="1">
    <source>
        <dbReference type="PROSITE" id="PS50112"/>
    </source>
</evidence>
<dbReference type="InterPro" id="IPR043128">
    <property type="entry name" value="Rev_trsase/Diguanyl_cyclase"/>
</dbReference>
<proteinExistence type="predicted"/>
<dbReference type="STRING" id="370438.PTH_1663"/>
<feature type="domain" description="HD-GYP" evidence="4">
    <location>
        <begin position="449"/>
        <end position="638"/>
    </location>
</feature>
<dbReference type="Gene3D" id="3.30.70.270">
    <property type="match status" value="1"/>
</dbReference>
<keyword evidence="6" id="KW-1185">Reference proteome</keyword>
<dbReference type="eggNOG" id="COG3437">
    <property type="taxonomic scope" value="Bacteria"/>
</dbReference>
<dbReference type="InterPro" id="IPR035965">
    <property type="entry name" value="PAS-like_dom_sf"/>
</dbReference>
<dbReference type="PROSITE" id="PS50113">
    <property type="entry name" value="PAC"/>
    <property type="match status" value="1"/>
</dbReference>
<sequence>MPAGDFTSNAQLSKEEAWLFKTIFDQAGFGAAVTDLSGNIKYINEYFAALHGYKPAELLDKNLSALQADNQLQDLLNMEVQLKENGRYRSVKMWHRHASGYVFPVIVDGTLLKDGRGAPKYIAVTAFIPARLKHTGENLQQSEQFFSGIVDSLPEAAFVIDRQGRVIAWNRAMEKMTSVPKSIMLGRDNYEYALPFYGKRRPMLIDLILLPEGVLERFKNNYIYLHREGDTITAEIRLPATPGGENAFLVGSASILRNASGSIAGAVEIVRDITGRMQAEEDLRKSDRKRYEEQLKYLSLHDHLTGLYNRTFFEEELRRLSVSREHPITIISIDIDGLKLFNDSLGHERGDELLKSCARVLKQSLRKSDILARIGGDEFAAILPRTNEKTGLEIAERIRSNTCLYNSGQTGLHLSLSIGVATAETADVPLEEAFKRSDRLMYREKLRHSSSTRSQMIKTLMAALAEKDFITEGHVQRLTRLCLVLGEKLGLSMRQLNDLTLLAQVHDLGKLAIPDHILFKNGPLSDEEWNIMRLHPEKGFRIASSSSDLSGVAGLILKHHERWDGKGYPLGLMGEEIPIECRVLAIADAFDAMTNDRPYSKAKSHEEALTELKRCAGTQFDPDLVEAFLSVYEKVYAN</sequence>
<dbReference type="InterPro" id="IPR029787">
    <property type="entry name" value="Nucleotide_cyclase"/>
</dbReference>
<dbReference type="InterPro" id="IPR013656">
    <property type="entry name" value="PAS_4"/>
</dbReference>
<dbReference type="HOGENOM" id="CLU_000445_92_5_9"/>
<dbReference type="AlphaFoldDB" id="A5D1P2"/>
<dbReference type="EMBL" id="AP009389">
    <property type="protein sequence ID" value="BAF59844.1"/>
    <property type="molecule type" value="Genomic_DNA"/>
</dbReference>
<dbReference type="SMART" id="SM00091">
    <property type="entry name" value="PAS"/>
    <property type="match status" value="2"/>
</dbReference>
<feature type="domain" description="PAS" evidence="1">
    <location>
        <begin position="16"/>
        <end position="79"/>
    </location>
</feature>
<evidence type="ECO:0000259" key="2">
    <source>
        <dbReference type="PROSITE" id="PS50113"/>
    </source>
</evidence>
<organism evidence="5 6">
    <name type="scientific">Pelotomaculum thermopropionicum (strain DSM 13744 / JCM 10971 / SI)</name>
    <dbReference type="NCBI Taxonomy" id="370438"/>
    <lineage>
        <taxon>Bacteria</taxon>
        <taxon>Bacillati</taxon>
        <taxon>Bacillota</taxon>
        <taxon>Clostridia</taxon>
        <taxon>Eubacteriales</taxon>
        <taxon>Desulfotomaculaceae</taxon>
        <taxon>Pelotomaculum</taxon>
    </lineage>
</organism>
<dbReference type="Pfam" id="PF13426">
    <property type="entry name" value="PAS_9"/>
    <property type="match status" value="1"/>
</dbReference>
<dbReference type="InterPro" id="IPR000700">
    <property type="entry name" value="PAS-assoc_C"/>
</dbReference>
<dbReference type="Pfam" id="PF00990">
    <property type="entry name" value="GGDEF"/>
    <property type="match status" value="1"/>
</dbReference>
<dbReference type="CDD" id="cd00077">
    <property type="entry name" value="HDc"/>
    <property type="match status" value="1"/>
</dbReference>
<dbReference type="InterPro" id="IPR000014">
    <property type="entry name" value="PAS"/>
</dbReference>